<feature type="compositionally biased region" description="Basic residues" evidence="1">
    <location>
        <begin position="103"/>
        <end position="115"/>
    </location>
</feature>
<name>A0AAN6ZEB7_9PEZI</name>
<keyword evidence="3" id="KW-1185">Reference proteome</keyword>
<evidence type="ECO:0000256" key="1">
    <source>
        <dbReference type="SAM" id="MobiDB-lite"/>
    </source>
</evidence>
<reference evidence="2" key="2">
    <citation type="submission" date="2023-05" db="EMBL/GenBank/DDBJ databases">
        <authorList>
            <consortium name="Lawrence Berkeley National Laboratory"/>
            <person name="Steindorff A."/>
            <person name="Hensen N."/>
            <person name="Bonometti L."/>
            <person name="Westerberg I."/>
            <person name="Brannstrom I.O."/>
            <person name="Guillou S."/>
            <person name="Cros-Aarteil S."/>
            <person name="Calhoun S."/>
            <person name="Haridas S."/>
            <person name="Kuo A."/>
            <person name="Mondo S."/>
            <person name="Pangilinan J."/>
            <person name="Riley R."/>
            <person name="Labutti K."/>
            <person name="Andreopoulos B."/>
            <person name="Lipzen A."/>
            <person name="Chen C."/>
            <person name="Yanf M."/>
            <person name="Daum C."/>
            <person name="Ng V."/>
            <person name="Clum A."/>
            <person name="Ohm R."/>
            <person name="Martin F."/>
            <person name="Silar P."/>
            <person name="Natvig D."/>
            <person name="Lalanne C."/>
            <person name="Gautier V."/>
            <person name="Ament-Velasquez S.L."/>
            <person name="Kruys A."/>
            <person name="Hutchinson M.I."/>
            <person name="Powell A.J."/>
            <person name="Barry K."/>
            <person name="Miller A.N."/>
            <person name="Grigoriev I.V."/>
            <person name="Debuchy R."/>
            <person name="Gladieux P."/>
            <person name="Thoren M.H."/>
            <person name="Johannesson H."/>
        </authorList>
    </citation>
    <scope>NUCLEOTIDE SEQUENCE</scope>
    <source>
        <strain evidence="2">CBS 123565</strain>
    </source>
</reference>
<accession>A0AAN6ZEB7</accession>
<comment type="caution">
    <text evidence="2">The sequence shown here is derived from an EMBL/GenBank/DDBJ whole genome shotgun (WGS) entry which is preliminary data.</text>
</comment>
<reference evidence="2" key="1">
    <citation type="journal article" date="2023" name="Mol. Phylogenet. Evol.">
        <title>Genome-scale phylogeny and comparative genomics of the fungal order Sordariales.</title>
        <authorList>
            <person name="Hensen N."/>
            <person name="Bonometti L."/>
            <person name="Westerberg I."/>
            <person name="Brannstrom I.O."/>
            <person name="Guillou S."/>
            <person name="Cros-Aarteil S."/>
            <person name="Calhoun S."/>
            <person name="Haridas S."/>
            <person name="Kuo A."/>
            <person name="Mondo S."/>
            <person name="Pangilinan J."/>
            <person name="Riley R."/>
            <person name="LaButti K."/>
            <person name="Andreopoulos B."/>
            <person name="Lipzen A."/>
            <person name="Chen C."/>
            <person name="Yan M."/>
            <person name="Daum C."/>
            <person name="Ng V."/>
            <person name="Clum A."/>
            <person name="Steindorff A."/>
            <person name="Ohm R.A."/>
            <person name="Martin F."/>
            <person name="Silar P."/>
            <person name="Natvig D.O."/>
            <person name="Lalanne C."/>
            <person name="Gautier V."/>
            <person name="Ament-Velasquez S.L."/>
            <person name="Kruys A."/>
            <person name="Hutchinson M.I."/>
            <person name="Powell A.J."/>
            <person name="Barry K."/>
            <person name="Miller A.N."/>
            <person name="Grigoriev I.V."/>
            <person name="Debuchy R."/>
            <person name="Gladieux P."/>
            <person name="Hiltunen Thoren M."/>
            <person name="Johannesson H."/>
        </authorList>
    </citation>
    <scope>NUCLEOTIDE SEQUENCE</scope>
    <source>
        <strain evidence="2">CBS 123565</strain>
    </source>
</reference>
<dbReference type="Proteomes" id="UP001304895">
    <property type="component" value="Unassembled WGS sequence"/>
</dbReference>
<proteinExistence type="predicted"/>
<evidence type="ECO:0000313" key="2">
    <source>
        <dbReference type="EMBL" id="KAK4134349.1"/>
    </source>
</evidence>
<evidence type="ECO:0000313" key="3">
    <source>
        <dbReference type="Proteomes" id="UP001304895"/>
    </source>
</evidence>
<dbReference type="AlphaFoldDB" id="A0AAN6ZEB7"/>
<protein>
    <submittedName>
        <fullName evidence="2">Uncharacterized protein</fullName>
    </submittedName>
</protein>
<feature type="region of interest" description="Disordered" evidence="1">
    <location>
        <begin position="93"/>
        <end position="115"/>
    </location>
</feature>
<sequence length="115" mass="12259">MYSVRDIVEETGSSKEDLNYMLDRLEGYNLYRGLDLTVQAPCEHFIPPVLLTVTEGNNTSPAAAPATAAPAAAATAAAALAALAALPDLEPDPIYNITPSSTSKRKKKKKMLLAR</sequence>
<dbReference type="EMBL" id="MU853409">
    <property type="protein sequence ID" value="KAK4134349.1"/>
    <property type="molecule type" value="Genomic_DNA"/>
</dbReference>
<gene>
    <name evidence="2" type="ORF">BT67DRAFT_434419</name>
</gene>
<organism evidence="2 3">
    <name type="scientific">Trichocladium antarcticum</name>
    <dbReference type="NCBI Taxonomy" id="1450529"/>
    <lineage>
        <taxon>Eukaryota</taxon>
        <taxon>Fungi</taxon>
        <taxon>Dikarya</taxon>
        <taxon>Ascomycota</taxon>
        <taxon>Pezizomycotina</taxon>
        <taxon>Sordariomycetes</taxon>
        <taxon>Sordariomycetidae</taxon>
        <taxon>Sordariales</taxon>
        <taxon>Chaetomiaceae</taxon>
        <taxon>Trichocladium</taxon>
    </lineage>
</organism>